<proteinExistence type="predicted"/>
<reference evidence="1" key="1">
    <citation type="submission" date="2022-10" db="EMBL/GenBank/DDBJ databases">
        <title>Culturing micro-colonial fungi from biological soil crusts in the Mojave desert and describing Neophaeococcomyces mojavensis, and introducing the new genera and species Taxawa tesnikishii.</title>
        <authorList>
            <person name="Kurbessoian T."/>
            <person name="Stajich J.E."/>
        </authorList>
    </citation>
    <scope>NUCLEOTIDE SEQUENCE</scope>
    <source>
        <strain evidence="1">JES_115</strain>
    </source>
</reference>
<sequence length="365" mass="40863">MASISPIVNISRQVQIPNFAFAFDIDGVLLRSHDPLPRARKALSYLQRQRIPFILLTNGGGKHESERVADLSESLGVPLDTSMFVQSHTPFADMDQYKDETVLVCGGEGDKCRVVAEKYGYKSVVTPGDILVQHPEVWPFSAHLMSLYKPFARPLPRPIHPTDPSSSLKIDAIFIYNDPRDWGLDATLILDLLLSSAGVLGTISPKNDTPSLPNRGFQQDSQPPLYFSNPDLWEALEGLWGAVTGGERMGVKLNKTVIGKPFRETFEFAEKKLIGCREEIFKETVAEGRLEPLRRVYMVGDNPESDIRGGNTYQSPHGTDWCSILVKTGVHQEGQEPTWKPRVIVEDVYDAVQWAVEQSKWDSRD</sequence>
<evidence type="ECO:0000313" key="1">
    <source>
        <dbReference type="EMBL" id="KAJ9641483.1"/>
    </source>
</evidence>
<gene>
    <name evidence="1" type="ORF">H2199_005453</name>
</gene>
<accession>A0ACC2Z1D6</accession>
<comment type="caution">
    <text evidence="1">The sequence shown here is derived from an EMBL/GenBank/DDBJ whole genome shotgun (WGS) entry which is preliminary data.</text>
</comment>
<organism evidence="1 2">
    <name type="scientific">Coniosporium tulheliwenetii</name>
    <dbReference type="NCBI Taxonomy" id="3383036"/>
    <lineage>
        <taxon>Eukaryota</taxon>
        <taxon>Fungi</taxon>
        <taxon>Dikarya</taxon>
        <taxon>Ascomycota</taxon>
        <taxon>Pezizomycotina</taxon>
        <taxon>Dothideomycetes</taxon>
        <taxon>Dothideomycetes incertae sedis</taxon>
        <taxon>Coniosporium</taxon>
    </lineage>
</organism>
<keyword evidence="2" id="KW-1185">Reference proteome</keyword>
<dbReference type="Proteomes" id="UP001172680">
    <property type="component" value="Unassembled WGS sequence"/>
</dbReference>
<protein>
    <submittedName>
        <fullName evidence="1">Uncharacterized protein</fullName>
    </submittedName>
</protein>
<dbReference type="EMBL" id="JAPDRP010000015">
    <property type="protein sequence ID" value="KAJ9641483.1"/>
    <property type="molecule type" value="Genomic_DNA"/>
</dbReference>
<name>A0ACC2Z1D6_9PEZI</name>
<evidence type="ECO:0000313" key="2">
    <source>
        <dbReference type="Proteomes" id="UP001172680"/>
    </source>
</evidence>